<keyword evidence="2" id="KW-1185">Reference proteome</keyword>
<dbReference type="EMBL" id="KZ503041">
    <property type="protein sequence ID" value="PKU69199.1"/>
    <property type="molecule type" value="Genomic_DNA"/>
</dbReference>
<sequence>MKEREERVEFERGRRSLEGVSRECGGRFYVVALAGLHLSTIRFKACLEGSYGKKKISLVSKDPVTPPHLERSKQLSFQPQSPDYNLSDLGLLSTIILSTSITRSLCQLKGDSRRECERVFEGGFLLLERERFTWYSKGVDKEEVHVSSKSFCGCGIKCNGVVADVIGLGDSDSGGGKKGYDLGVSSVVKEIGSNGDLTKFKLAKELRSLGPIKNIPRGRIFDGGKSIDEAQLILDYLYGLSEIGHVKHKRKKNIALEYLVTYILEKKYNLVHPDQEFEEPLYCNDGSFRAIFKEKSSKTHVISDTEEEPEVAPAPANESNYQDLVQRFERLETHFDQRFDQIETHLQQHATQYQHDMNFMRDQMNDISTNVLMMSTYFNIFGAAPHPPLPDQGPSQ</sequence>
<protein>
    <submittedName>
        <fullName evidence="1">Uncharacterized protein</fullName>
    </submittedName>
</protein>
<reference evidence="1 2" key="2">
    <citation type="journal article" date="2017" name="Nature">
        <title>The Apostasia genome and the evolution of orchids.</title>
        <authorList>
            <person name="Zhang G.Q."/>
            <person name="Liu K.W."/>
            <person name="Li Z."/>
            <person name="Lohaus R."/>
            <person name="Hsiao Y.Y."/>
            <person name="Niu S.C."/>
            <person name="Wang J.Y."/>
            <person name="Lin Y.C."/>
            <person name="Xu Q."/>
            <person name="Chen L.J."/>
            <person name="Yoshida K."/>
            <person name="Fujiwara S."/>
            <person name="Wang Z.W."/>
            <person name="Zhang Y.Q."/>
            <person name="Mitsuda N."/>
            <person name="Wang M."/>
            <person name="Liu G.H."/>
            <person name="Pecoraro L."/>
            <person name="Huang H.X."/>
            <person name="Xiao X.J."/>
            <person name="Lin M."/>
            <person name="Wu X.Y."/>
            <person name="Wu W.L."/>
            <person name="Chen Y.Y."/>
            <person name="Chang S.B."/>
            <person name="Sakamoto S."/>
            <person name="Ohme-Takagi M."/>
            <person name="Yagi M."/>
            <person name="Zeng S.J."/>
            <person name="Shen C.Y."/>
            <person name="Yeh C.M."/>
            <person name="Luo Y.B."/>
            <person name="Tsai W.C."/>
            <person name="Van de Peer Y."/>
            <person name="Liu Z.J."/>
        </authorList>
    </citation>
    <scope>NUCLEOTIDE SEQUENCE [LARGE SCALE GENOMIC DNA]</scope>
    <source>
        <tissue evidence="1">The whole plant</tissue>
    </source>
</reference>
<proteinExistence type="predicted"/>
<evidence type="ECO:0000313" key="2">
    <source>
        <dbReference type="Proteomes" id="UP000233837"/>
    </source>
</evidence>
<dbReference type="AlphaFoldDB" id="A0A2I0W0M1"/>
<evidence type="ECO:0000313" key="1">
    <source>
        <dbReference type="EMBL" id="PKU69199.1"/>
    </source>
</evidence>
<dbReference type="Proteomes" id="UP000233837">
    <property type="component" value="Unassembled WGS sequence"/>
</dbReference>
<reference evidence="1 2" key="1">
    <citation type="journal article" date="2016" name="Sci. Rep.">
        <title>The Dendrobium catenatum Lindl. genome sequence provides insights into polysaccharide synthase, floral development and adaptive evolution.</title>
        <authorList>
            <person name="Zhang G.Q."/>
            <person name="Xu Q."/>
            <person name="Bian C."/>
            <person name="Tsai W.C."/>
            <person name="Yeh C.M."/>
            <person name="Liu K.W."/>
            <person name="Yoshida K."/>
            <person name="Zhang L.S."/>
            <person name="Chang S.B."/>
            <person name="Chen F."/>
            <person name="Shi Y."/>
            <person name="Su Y.Y."/>
            <person name="Zhang Y.Q."/>
            <person name="Chen L.J."/>
            <person name="Yin Y."/>
            <person name="Lin M."/>
            <person name="Huang H."/>
            <person name="Deng H."/>
            <person name="Wang Z.W."/>
            <person name="Zhu S.L."/>
            <person name="Zhao X."/>
            <person name="Deng C."/>
            <person name="Niu S.C."/>
            <person name="Huang J."/>
            <person name="Wang M."/>
            <person name="Liu G.H."/>
            <person name="Yang H.J."/>
            <person name="Xiao X.J."/>
            <person name="Hsiao Y.Y."/>
            <person name="Wu W.L."/>
            <person name="Chen Y.Y."/>
            <person name="Mitsuda N."/>
            <person name="Ohme-Takagi M."/>
            <person name="Luo Y.B."/>
            <person name="Van de Peer Y."/>
            <person name="Liu Z.J."/>
        </authorList>
    </citation>
    <scope>NUCLEOTIDE SEQUENCE [LARGE SCALE GENOMIC DNA]</scope>
    <source>
        <tissue evidence="1">The whole plant</tissue>
    </source>
</reference>
<accession>A0A2I0W0M1</accession>
<name>A0A2I0W0M1_9ASPA</name>
<organism evidence="1 2">
    <name type="scientific">Dendrobium catenatum</name>
    <dbReference type="NCBI Taxonomy" id="906689"/>
    <lineage>
        <taxon>Eukaryota</taxon>
        <taxon>Viridiplantae</taxon>
        <taxon>Streptophyta</taxon>
        <taxon>Embryophyta</taxon>
        <taxon>Tracheophyta</taxon>
        <taxon>Spermatophyta</taxon>
        <taxon>Magnoliopsida</taxon>
        <taxon>Liliopsida</taxon>
        <taxon>Asparagales</taxon>
        <taxon>Orchidaceae</taxon>
        <taxon>Epidendroideae</taxon>
        <taxon>Malaxideae</taxon>
        <taxon>Dendrobiinae</taxon>
        <taxon>Dendrobium</taxon>
    </lineage>
</organism>
<gene>
    <name evidence="1" type="ORF">MA16_Dca002469</name>
</gene>